<gene>
    <name evidence="1" type="ORF">AVDCRST_MAG75-302</name>
</gene>
<dbReference type="Gene3D" id="3.40.630.30">
    <property type="match status" value="1"/>
</dbReference>
<evidence type="ECO:0008006" key="2">
    <source>
        <dbReference type="Google" id="ProtNLM"/>
    </source>
</evidence>
<dbReference type="EMBL" id="CADCUO010000020">
    <property type="protein sequence ID" value="CAA9373481.1"/>
    <property type="molecule type" value="Genomic_DNA"/>
</dbReference>
<dbReference type="AlphaFoldDB" id="A0A6J4N153"/>
<accession>A0A6J4N153</accession>
<name>A0A6J4N153_9ACTN</name>
<organism evidence="1">
    <name type="scientific">uncultured Propionibacteriaceae bacterium</name>
    <dbReference type="NCBI Taxonomy" id="257457"/>
    <lineage>
        <taxon>Bacteria</taxon>
        <taxon>Bacillati</taxon>
        <taxon>Actinomycetota</taxon>
        <taxon>Actinomycetes</taxon>
        <taxon>Propionibacteriales</taxon>
        <taxon>Propionibacteriaceae</taxon>
        <taxon>environmental samples</taxon>
    </lineage>
</organism>
<dbReference type="InterPro" id="IPR016181">
    <property type="entry name" value="Acyl_CoA_acyltransferase"/>
</dbReference>
<evidence type="ECO:0000313" key="1">
    <source>
        <dbReference type="EMBL" id="CAA9373481.1"/>
    </source>
</evidence>
<protein>
    <recommendedName>
        <fullName evidence="2">N-acetyltransferase domain-containing protein</fullName>
    </recommendedName>
</protein>
<sequence length="204" mass="22363">MRDGYRRTVGNDGHTRAFLARQGLHPGQLPAACCTRQMRPPVVVRPAVSDDLDRLVALAALRRVQYAEFAPQFWRPATDAGALQRRFFASLLADDSTITLVAIAAARLAGFAIARVVPAPPVYDPGGLTCLVDDFTVEHPEDWPTIGVQLLERVRELASERGAAQVVVVTAYRDIPKRQALRVAGLALTSEWWVGPACREVKPE</sequence>
<reference evidence="1" key="1">
    <citation type="submission" date="2020-02" db="EMBL/GenBank/DDBJ databases">
        <authorList>
            <person name="Meier V. D."/>
        </authorList>
    </citation>
    <scope>NUCLEOTIDE SEQUENCE</scope>
    <source>
        <strain evidence="1">AVDCRST_MAG75</strain>
    </source>
</reference>
<dbReference type="SUPFAM" id="SSF55729">
    <property type="entry name" value="Acyl-CoA N-acyltransferases (Nat)"/>
    <property type="match status" value="1"/>
</dbReference>
<proteinExistence type="predicted"/>